<protein>
    <submittedName>
        <fullName evidence="1">Uncharacterized protein</fullName>
    </submittedName>
</protein>
<comment type="caution">
    <text evidence="1">The sequence shown here is derived from an EMBL/GenBank/DDBJ whole genome shotgun (WGS) entry which is preliminary data.</text>
</comment>
<sequence>MEHYLANEDGGPSSAVAKSLTFPESIVDKFGKDTYNGAYGKMIQGIPDLLTAARQEALNAAKKALEQCGSTSFTEVFGNESDWQGQPGGWFAVAGSDPDTVYSLGRYSAQIVTQVNFEQGNPSISQRFYIYDVTDFAHPEDAGSIFTDPRSNAIDSFAFLRDIGWARIFNTYGASSIQSFK</sequence>
<name>A0ABX3BXL3_9MYCO</name>
<accession>A0ABX3BXL3</accession>
<dbReference type="Proteomes" id="UP000179621">
    <property type="component" value="Unassembled WGS sequence"/>
</dbReference>
<reference evidence="1 2" key="1">
    <citation type="submission" date="2016-10" db="EMBL/GenBank/DDBJ databases">
        <title>Evaluation of Human, Animal and Environmental Mycobacterium chelonae Isolates by Core Genome Phylogenomic Analysis, Targeted Gene Comparison, and Anti-microbial Susceptibility Patterns: A Tale of Mistaken Identities.</title>
        <authorList>
            <person name="Fogelson S.B."/>
            <person name="Camus A.C."/>
            <person name="Lorenz W."/>
            <person name="Vasireddy R."/>
            <person name="Vasireddy S."/>
            <person name="Smith T."/>
            <person name="Brown-Elliott B.A."/>
            <person name="Wallace R.J.Jr."/>
            <person name="Hasan N.A."/>
            <person name="Reischl U."/>
            <person name="Sanchez S."/>
        </authorList>
    </citation>
    <scope>NUCLEOTIDE SEQUENCE [LARGE SCALE GENOMIC DNA]</scope>
    <source>
        <strain evidence="1 2">8528</strain>
    </source>
</reference>
<proteinExistence type="predicted"/>
<keyword evidence="2" id="KW-1185">Reference proteome</keyword>
<dbReference type="EMBL" id="MLIH01000027">
    <property type="protein sequence ID" value="OHU08485.1"/>
    <property type="molecule type" value="Genomic_DNA"/>
</dbReference>
<evidence type="ECO:0000313" key="2">
    <source>
        <dbReference type="Proteomes" id="UP000179621"/>
    </source>
</evidence>
<organism evidence="1 2">
    <name type="scientific">Mycobacteroides saopaulense</name>
    <dbReference type="NCBI Taxonomy" id="1578165"/>
    <lineage>
        <taxon>Bacteria</taxon>
        <taxon>Bacillati</taxon>
        <taxon>Actinomycetota</taxon>
        <taxon>Actinomycetes</taxon>
        <taxon>Mycobacteriales</taxon>
        <taxon>Mycobacteriaceae</taxon>
        <taxon>Mycobacteroides</taxon>
    </lineage>
</organism>
<evidence type="ECO:0000313" key="1">
    <source>
        <dbReference type="EMBL" id="OHU08485.1"/>
    </source>
</evidence>
<gene>
    <name evidence="1" type="ORF">BKG73_15520</name>
</gene>